<dbReference type="AlphaFoldDB" id="A0A8S3YPN2"/>
<name>A0A8S3YPN2_9EUPU</name>
<protein>
    <recommendedName>
        <fullName evidence="1">G-protein coupled receptors family 2 profile 1 domain-containing protein</fullName>
    </recommendedName>
</protein>
<evidence type="ECO:0000313" key="3">
    <source>
        <dbReference type="Proteomes" id="UP000678393"/>
    </source>
</evidence>
<dbReference type="PROSITE" id="PS00649">
    <property type="entry name" value="G_PROTEIN_RECEP_F2_1"/>
    <property type="match status" value="1"/>
</dbReference>
<dbReference type="InterPro" id="IPR001879">
    <property type="entry name" value="GPCR_2_extracellular_dom"/>
</dbReference>
<dbReference type="Proteomes" id="UP000678393">
    <property type="component" value="Unassembled WGS sequence"/>
</dbReference>
<dbReference type="InterPro" id="IPR017983">
    <property type="entry name" value="GPCR_2_secretin-like_CS"/>
</dbReference>
<feature type="non-terminal residue" evidence="2">
    <location>
        <position position="184"/>
    </location>
</feature>
<dbReference type="PROSITE" id="PS50227">
    <property type="entry name" value="G_PROTEIN_RECEP_F2_3"/>
    <property type="match status" value="1"/>
</dbReference>
<proteinExistence type="predicted"/>
<evidence type="ECO:0000259" key="1">
    <source>
        <dbReference type="PROSITE" id="PS50227"/>
    </source>
</evidence>
<dbReference type="EMBL" id="CAJHNH020000321">
    <property type="protein sequence ID" value="CAG5116910.1"/>
    <property type="molecule type" value="Genomic_DNA"/>
</dbReference>
<dbReference type="GO" id="GO:0016020">
    <property type="term" value="C:membrane"/>
    <property type="evidence" value="ECO:0007669"/>
    <property type="project" value="InterPro"/>
</dbReference>
<dbReference type="InterPro" id="IPR036445">
    <property type="entry name" value="GPCR_2_extracell_dom_sf"/>
</dbReference>
<comment type="caution">
    <text evidence="2">The sequence shown here is derived from an EMBL/GenBank/DDBJ whole genome shotgun (WGS) entry which is preliminary data.</text>
</comment>
<dbReference type="GO" id="GO:0004930">
    <property type="term" value="F:G protein-coupled receptor activity"/>
    <property type="evidence" value="ECO:0007669"/>
    <property type="project" value="InterPro"/>
</dbReference>
<organism evidence="2 3">
    <name type="scientific">Candidula unifasciata</name>
    <dbReference type="NCBI Taxonomy" id="100452"/>
    <lineage>
        <taxon>Eukaryota</taxon>
        <taxon>Metazoa</taxon>
        <taxon>Spiralia</taxon>
        <taxon>Lophotrochozoa</taxon>
        <taxon>Mollusca</taxon>
        <taxon>Gastropoda</taxon>
        <taxon>Heterobranchia</taxon>
        <taxon>Euthyneura</taxon>
        <taxon>Panpulmonata</taxon>
        <taxon>Eupulmonata</taxon>
        <taxon>Stylommatophora</taxon>
        <taxon>Helicina</taxon>
        <taxon>Helicoidea</taxon>
        <taxon>Geomitridae</taxon>
        <taxon>Candidula</taxon>
    </lineage>
</organism>
<evidence type="ECO:0000313" key="2">
    <source>
        <dbReference type="EMBL" id="CAG5116910.1"/>
    </source>
</evidence>
<dbReference type="SUPFAM" id="SSF111418">
    <property type="entry name" value="Hormone receptor domain"/>
    <property type="match status" value="1"/>
</dbReference>
<dbReference type="Gene3D" id="4.10.1240.10">
    <property type="entry name" value="GPCR, family 2, extracellular hormone receptor domain"/>
    <property type="match status" value="1"/>
</dbReference>
<dbReference type="Pfam" id="PF02793">
    <property type="entry name" value="HRM"/>
    <property type="match status" value="1"/>
</dbReference>
<gene>
    <name evidence="2" type="ORF">CUNI_LOCUS2468</name>
</gene>
<feature type="domain" description="G-protein coupled receptors family 2 profile 1" evidence="1">
    <location>
        <begin position="134"/>
        <end position="184"/>
    </location>
</feature>
<reference evidence="2" key="1">
    <citation type="submission" date="2021-04" db="EMBL/GenBank/DDBJ databases">
        <authorList>
            <consortium name="Molecular Ecology Group"/>
        </authorList>
    </citation>
    <scope>NUCLEOTIDE SEQUENCE</scope>
</reference>
<keyword evidence="3" id="KW-1185">Reference proteome</keyword>
<accession>A0A8S3YPN2</accession>
<sequence>MIPCAKPSVQLCFQMATIASFFENVTHNTSGTTPGHEVLLGAQLCRDRNGYTSSSFYNALTCAFCFIYVFADYNVSFDFRTNGLVTGKNTVYPEGTRLDTDVNNSVSVSAVCGLLQDPWECWKWQTCCRQARDCCQQQIQANLQPSTGGKCPATWDGYACWPETAAGQRPAIHCPSYVPHANTA</sequence>